<dbReference type="AlphaFoldDB" id="A0A2V3A3X3"/>
<evidence type="ECO:0000313" key="2">
    <source>
        <dbReference type="Proteomes" id="UP000247150"/>
    </source>
</evidence>
<dbReference type="EMBL" id="QGTW01000006">
    <property type="protein sequence ID" value="PWW28234.1"/>
    <property type="molecule type" value="Genomic_DNA"/>
</dbReference>
<evidence type="ECO:0000313" key="1">
    <source>
        <dbReference type="EMBL" id="PWW28234.1"/>
    </source>
</evidence>
<dbReference type="OrthoDB" id="2493425at2"/>
<comment type="caution">
    <text evidence="1">The sequence shown here is derived from an EMBL/GenBank/DDBJ whole genome shotgun (WGS) entry which is preliminary data.</text>
</comment>
<organism evidence="1 2">
    <name type="scientific">Cytobacillus oceanisediminis</name>
    <dbReference type="NCBI Taxonomy" id="665099"/>
    <lineage>
        <taxon>Bacteria</taxon>
        <taxon>Bacillati</taxon>
        <taxon>Bacillota</taxon>
        <taxon>Bacilli</taxon>
        <taxon>Bacillales</taxon>
        <taxon>Bacillaceae</taxon>
        <taxon>Cytobacillus</taxon>
    </lineage>
</organism>
<name>A0A2V3A3X3_9BACI</name>
<gene>
    <name evidence="1" type="ORF">DFO73_10649</name>
</gene>
<dbReference type="InterPro" id="IPR008979">
    <property type="entry name" value="Galactose-bd-like_sf"/>
</dbReference>
<dbReference type="Gene3D" id="2.60.120.260">
    <property type="entry name" value="Galactose-binding domain-like"/>
    <property type="match status" value="2"/>
</dbReference>
<dbReference type="SUPFAM" id="SSF49785">
    <property type="entry name" value="Galactose-binding domain-like"/>
    <property type="match status" value="1"/>
</dbReference>
<protein>
    <submittedName>
        <fullName evidence="1">Uncharacterized protein</fullName>
    </submittedName>
</protein>
<accession>A0A2V3A3X3</accession>
<reference evidence="1 2" key="1">
    <citation type="submission" date="2018-05" db="EMBL/GenBank/DDBJ databases">
        <title>Freshwater and sediment microbial communities from various areas in North America, analyzing microbe dynamics in response to fracking.</title>
        <authorList>
            <person name="Lamendella R."/>
        </authorList>
    </citation>
    <scope>NUCLEOTIDE SEQUENCE [LARGE SCALE GENOMIC DNA]</scope>
    <source>
        <strain evidence="1 2">15_TX</strain>
    </source>
</reference>
<dbReference type="Proteomes" id="UP000247150">
    <property type="component" value="Unassembled WGS sequence"/>
</dbReference>
<sequence length="675" mass="77314">MAKIKSKILLGLSMIMAIHMLFSQSILASSNIWYDKYVANENIYGSSYYTSKDSSDLAWGESYLLRSYIELYNQTKDNQWLQKFTLHVDKMISNSNDDDNDGYLGWTTYKYSPIELDNGGFELDLNNWTRFQSTTSTAFQNNEPAVYNQSQYGEHSLTLKTNGSSWQKVYQKMMSYEPNTKYRLRLFGKTNGLVMGEAYVHDRTTNTILGKATIDSTEWGFYNIDFTTPSSGHNLEIWLGHNTYTVSNGITYFDQVEVSAYYPYHVHDAMIGIPIAEFIRLINNTPELQLIYQNKANSYRQFVENELIPKWEHSQVIGNTWDSILGTYRESKNYTAQSGTTNGPGTTLPYNMFLAFSQLLIIMYDINGNSSYLEKAKRINEYFKTKLVVDPNHDSYLWKYSDNYNSWEDTSHGQLDLSAIVEMYRYGLSYSGDDIEKFANTFSNVMVDRTVTPNKVKNFVSGNNTTRGPFIYTLNLANWTELSQFDKSVWPVAAEQYRSITPNSGFKFLTLAQIMKWDRAKLVNRGFEYTTSFDNTQPAQWVRTNSTAATAYMDTQNKISGNYGATIKSNGTSWQYLTQTWEEWVPSTSYTLTFSGKTDTTGAGGRVIIKNETTGESLVNYTFENTSWQSHSVTFNSPSNSSHVVRVYLGNKSYAILNGKVHFDNIKIKAQSDVW</sequence>
<dbReference type="RefSeq" id="WP_110065105.1">
    <property type="nucleotide sequence ID" value="NZ_QGTW01000006.1"/>
</dbReference>
<proteinExistence type="predicted"/>